<keyword evidence="6" id="KW-1185">Reference proteome</keyword>
<evidence type="ECO:0000256" key="1">
    <source>
        <dbReference type="ARBA" id="ARBA00022737"/>
    </source>
</evidence>
<dbReference type="OrthoDB" id="341259at2759"/>
<dbReference type="PROSITE" id="PS50297">
    <property type="entry name" value="ANK_REP_REGION"/>
    <property type="match status" value="2"/>
</dbReference>
<dbReference type="Pfam" id="PF12796">
    <property type="entry name" value="Ank_2"/>
    <property type="match status" value="1"/>
</dbReference>
<gene>
    <name evidence="5" type="ORF">TrRE_jg11521</name>
</gene>
<reference evidence="5" key="1">
    <citation type="submission" date="2022-07" db="EMBL/GenBank/DDBJ databases">
        <title>Genome analysis of Parmales, a sister group of diatoms, reveals the evolutionary specialization of diatoms from phago-mixotrophs to photoautotrophs.</title>
        <authorList>
            <person name="Ban H."/>
            <person name="Sato S."/>
            <person name="Yoshikawa S."/>
            <person name="Kazumasa Y."/>
            <person name="Nakamura Y."/>
            <person name="Ichinomiya M."/>
            <person name="Saitoh K."/>
            <person name="Sato N."/>
            <person name="Blanc-Mathieu R."/>
            <person name="Endo H."/>
            <person name="Kuwata A."/>
            <person name="Ogata H."/>
        </authorList>
    </citation>
    <scope>NUCLEOTIDE SEQUENCE</scope>
</reference>
<evidence type="ECO:0000256" key="3">
    <source>
        <dbReference type="PROSITE-ProRule" id="PRU00023"/>
    </source>
</evidence>
<dbReference type="SMART" id="SM00248">
    <property type="entry name" value="ANK"/>
    <property type="match status" value="2"/>
</dbReference>
<feature type="repeat" description="ANK" evidence="3">
    <location>
        <begin position="257"/>
        <end position="289"/>
    </location>
</feature>
<dbReference type="InterPro" id="IPR002110">
    <property type="entry name" value="Ankyrin_rpt"/>
</dbReference>
<comment type="caution">
    <text evidence="5">The sequence shown here is derived from an EMBL/GenBank/DDBJ whole genome shotgun (WGS) entry which is preliminary data.</text>
</comment>
<dbReference type="EMBL" id="BRXZ01002215">
    <property type="protein sequence ID" value="GMH57246.1"/>
    <property type="molecule type" value="Genomic_DNA"/>
</dbReference>
<keyword evidence="2 3" id="KW-0040">ANK repeat</keyword>
<feature type="compositionally biased region" description="Basic residues" evidence="4">
    <location>
        <begin position="51"/>
        <end position="63"/>
    </location>
</feature>
<proteinExistence type="predicted"/>
<dbReference type="PANTHER" id="PTHR24173:SF74">
    <property type="entry name" value="ANKYRIN REPEAT DOMAIN-CONTAINING PROTEIN 16"/>
    <property type="match status" value="1"/>
</dbReference>
<keyword evidence="1" id="KW-0677">Repeat</keyword>
<feature type="non-terminal residue" evidence="5">
    <location>
        <position position="1"/>
    </location>
</feature>
<dbReference type="AlphaFoldDB" id="A0A9W6ZQ75"/>
<feature type="repeat" description="ANK" evidence="3">
    <location>
        <begin position="290"/>
        <end position="322"/>
    </location>
</feature>
<dbReference type="PANTHER" id="PTHR24173">
    <property type="entry name" value="ANKYRIN REPEAT CONTAINING"/>
    <property type="match status" value="1"/>
</dbReference>
<evidence type="ECO:0000313" key="6">
    <source>
        <dbReference type="Proteomes" id="UP001165082"/>
    </source>
</evidence>
<dbReference type="SUPFAM" id="SSF48403">
    <property type="entry name" value="Ankyrin repeat"/>
    <property type="match status" value="1"/>
</dbReference>
<evidence type="ECO:0000256" key="2">
    <source>
        <dbReference type="ARBA" id="ARBA00023043"/>
    </source>
</evidence>
<dbReference type="Proteomes" id="UP001165082">
    <property type="component" value="Unassembled WGS sequence"/>
</dbReference>
<dbReference type="InterPro" id="IPR036770">
    <property type="entry name" value="Ankyrin_rpt-contain_sf"/>
</dbReference>
<feature type="region of interest" description="Disordered" evidence="4">
    <location>
        <begin position="1"/>
        <end position="107"/>
    </location>
</feature>
<organism evidence="5 6">
    <name type="scientific">Triparma retinervis</name>
    <dbReference type="NCBI Taxonomy" id="2557542"/>
    <lineage>
        <taxon>Eukaryota</taxon>
        <taxon>Sar</taxon>
        <taxon>Stramenopiles</taxon>
        <taxon>Ochrophyta</taxon>
        <taxon>Bolidophyceae</taxon>
        <taxon>Parmales</taxon>
        <taxon>Triparmaceae</taxon>
        <taxon>Triparma</taxon>
    </lineage>
</organism>
<feature type="compositionally biased region" description="Acidic residues" evidence="4">
    <location>
        <begin position="71"/>
        <end position="100"/>
    </location>
</feature>
<name>A0A9W6ZQ75_9STRA</name>
<protein>
    <submittedName>
        <fullName evidence="5">Uncharacterized protein</fullName>
    </submittedName>
</protein>
<dbReference type="PROSITE" id="PS50088">
    <property type="entry name" value="ANK_REPEAT"/>
    <property type="match status" value="2"/>
</dbReference>
<feature type="compositionally biased region" description="Polar residues" evidence="4">
    <location>
        <begin position="1"/>
        <end position="20"/>
    </location>
</feature>
<evidence type="ECO:0000313" key="5">
    <source>
        <dbReference type="EMBL" id="GMH57246.1"/>
    </source>
</evidence>
<accession>A0A9W6ZQ75</accession>
<evidence type="ECO:0000256" key="4">
    <source>
        <dbReference type="SAM" id="MobiDB-lite"/>
    </source>
</evidence>
<dbReference type="Gene3D" id="1.25.40.20">
    <property type="entry name" value="Ankyrin repeat-containing domain"/>
    <property type="match status" value="1"/>
</dbReference>
<sequence length="332" mass="36593">QSNAENILPSESYSTPSIPSNFKLKKFTSSSDDEVSPMSSIAETPVERLPPKKKKSSGRHRKPAVTFTSELDQEADESDDSSDSSDDSSSDEEEEEDDIDDGKSVGSFASISSAASSASARVRIMLNSALPANMSRSDAEKKLRFESEYKTPREVPVKPHQKSHEAQEWRKGRNMGIGLGYKEPAVGGGVKDQRFETVRNAPANIPKASAEGESVPERRADAEEIERVFSKVRHDRIDEVRTLVECGFPVKTARDGYGNTMLLLAAQNNSRRMIKLALKHGGDIDAINSKGNTALHYSMAYGYEECSKCLRKYGARVDIRNKEGDICFTAMK</sequence>